<organism evidence="7 8">
    <name type="scientific">Cervus elaphus hippelaphus</name>
    <name type="common">European red deer</name>
    <dbReference type="NCBI Taxonomy" id="46360"/>
    <lineage>
        <taxon>Eukaryota</taxon>
        <taxon>Metazoa</taxon>
        <taxon>Chordata</taxon>
        <taxon>Craniata</taxon>
        <taxon>Vertebrata</taxon>
        <taxon>Euteleostomi</taxon>
        <taxon>Mammalia</taxon>
        <taxon>Eutheria</taxon>
        <taxon>Laurasiatheria</taxon>
        <taxon>Artiodactyla</taxon>
        <taxon>Ruminantia</taxon>
        <taxon>Pecora</taxon>
        <taxon>Cervidae</taxon>
        <taxon>Cervinae</taxon>
        <taxon>Cervus</taxon>
    </lineage>
</organism>
<dbReference type="GO" id="GO:0005739">
    <property type="term" value="C:mitochondrion"/>
    <property type="evidence" value="ECO:0007669"/>
    <property type="project" value="TreeGrafter"/>
</dbReference>
<dbReference type="InterPro" id="IPR018967">
    <property type="entry name" value="FeS-contain_CDGSH-typ"/>
</dbReference>
<dbReference type="PANTHER" id="PTHR46491:SF3">
    <property type="entry name" value="CDGSH IRON-SULFUR DOMAIN-CONTAINING PROTEIN 3, MITOCHONDRIAL"/>
    <property type="match status" value="1"/>
</dbReference>
<evidence type="ECO:0000256" key="4">
    <source>
        <dbReference type="ARBA" id="ARBA00023014"/>
    </source>
</evidence>
<dbReference type="AlphaFoldDB" id="A0A212CER1"/>
<evidence type="ECO:0000256" key="2">
    <source>
        <dbReference type="ARBA" id="ARBA00022723"/>
    </source>
</evidence>
<evidence type="ECO:0000259" key="6">
    <source>
        <dbReference type="SMART" id="SM00704"/>
    </source>
</evidence>
<evidence type="ECO:0000313" key="8">
    <source>
        <dbReference type="Proteomes" id="UP000242450"/>
    </source>
</evidence>
<sequence>MQTSIKEAWPYLHPGGDELTSDDDDDAWRVGVSGDAMGSVLSVGSLVQPEAWTLKQDGDITSWLAQWFPKALAKSLVALKTPIKVELVAGITYKWCVCGLSKKQPFCDGSHFFKHTSLSPLKFKAQETCMVARCTCKATQKPLSCDEALKRTLVLSLDAKNDKDEKKIGF</sequence>
<keyword evidence="2" id="KW-0479">Metal-binding</keyword>
<accession>A0A212CER1</accession>
<dbReference type="PANTHER" id="PTHR46491">
    <property type="entry name" value="CDGSH IRON SULFUR DOMAIN PROTEIN HOMOLOG"/>
    <property type="match status" value="1"/>
</dbReference>
<dbReference type="Pfam" id="PF09360">
    <property type="entry name" value="zf-CDGSH"/>
    <property type="match status" value="1"/>
</dbReference>
<protein>
    <recommendedName>
        <fullName evidence="6">Iron-binding zinc finger CDGSH type domain-containing protein</fullName>
    </recommendedName>
</protein>
<evidence type="ECO:0000256" key="1">
    <source>
        <dbReference type="ARBA" id="ARBA00022714"/>
    </source>
</evidence>
<gene>
    <name evidence="7" type="ORF">Celaphus_00002397</name>
</gene>
<keyword evidence="4" id="KW-0411">Iron-sulfur</keyword>
<dbReference type="InterPro" id="IPR052950">
    <property type="entry name" value="CISD"/>
</dbReference>
<dbReference type="EMBL" id="MKHE01000020">
    <property type="protein sequence ID" value="OWK04506.1"/>
    <property type="molecule type" value="Genomic_DNA"/>
</dbReference>
<dbReference type="GO" id="GO:0051537">
    <property type="term" value="F:2 iron, 2 sulfur cluster binding"/>
    <property type="evidence" value="ECO:0007669"/>
    <property type="project" value="UniProtKB-KW"/>
</dbReference>
<evidence type="ECO:0000256" key="5">
    <source>
        <dbReference type="ARBA" id="ARBA00034078"/>
    </source>
</evidence>
<dbReference type="GO" id="GO:0046872">
    <property type="term" value="F:metal ion binding"/>
    <property type="evidence" value="ECO:0007669"/>
    <property type="project" value="UniProtKB-KW"/>
</dbReference>
<keyword evidence="3" id="KW-0408">Iron</keyword>
<reference evidence="7 8" key="1">
    <citation type="journal article" date="2018" name="Mol. Genet. Genomics">
        <title>The red deer Cervus elaphus genome CerEla1.0: sequencing, annotating, genes, and chromosomes.</title>
        <authorList>
            <person name="Bana N.A."/>
            <person name="Nyiri A."/>
            <person name="Nagy J."/>
            <person name="Frank K."/>
            <person name="Nagy T."/>
            <person name="Steger V."/>
            <person name="Schiller M."/>
            <person name="Lakatos P."/>
            <person name="Sugar L."/>
            <person name="Horn P."/>
            <person name="Barta E."/>
            <person name="Orosz L."/>
        </authorList>
    </citation>
    <scope>NUCLEOTIDE SEQUENCE [LARGE SCALE GENOMIC DNA]</scope>
    <source>
        <strain evidence="7">Hungarian</strain>
    </source>
</reference>
<keyword evidence="8" id="KW-1185">Reference proteome</keyword>
<comment type="caution">
    <text evidence="7">The sequence shown here is derived from an EMBL/GenBank/DDBJ whole genome shotgun (WGS) entry which is preliminary data.</text>
</comment>
<proteinExistence type="predicted"/>
<keyword evidence="1" id="KW-0001">2Fe-2S</keyword>
<comment type="cofactor">
    <cofactor evidence="5">
        <name>[2Fe-2S] cluster</name>
        <dbReference type="ChEBI" id="CHEBI:190135"/>
    </cofactor>
</comment>
<evidence type="ECO:0000256" key="3">
    <source>
        <dbReference type="ARBA" id="ARBA00023004"/>
    </source>
</evidence>
<evidence type="ECO:0000313" key="7">
    <source>
        <dbReference type="EMBL" id="OWK04506.1"/>
    </source>
</evidence>
<dbReference type="SMART" id="SM00704">
    <property type="entry name" value="ZnF_CDGSH"/>
    <property type="match status" value="1"/>
</dbReference>
<dbReference type="OrthoDB" id="15717at2759"/>
<dbReference type="Gene3D" id="3.40.5.90">
    <property type="entry name" value="CDGSH iron-sulfur domain, mitoNEET-type"/>
    <property type="match status" value="1"/>
</dbReference>
<feature type="domain" description="Iron-binding zinc finger CDGSH type" evidence="6">
    <location>
        <begin position="80"/>
        <end position="117"/>
    </location>
</feature>
<dbReference type="Proteomes" id="UP000242450">
    <property type="component" value="Chromosome 20"/>
</dbReference>
<name>A0A212CER1_CEREH</name>
<dbReference type="InterPro" id="IPR042216">
    <property type="entry name" value="MitoNEET_CISD"/>
</dbReference>